<feature type="region of interest" description="Disordered" evidence="1">
    <location>
        <begin position="496"/>
        <end position="522"/>
    </location>
</feature>
<reference evidence="2" key="1">
    <citation type="submission" date="2019-05" db="EMBL/GenBank/DDBJ databases">
        <title>The de novo reference genome and transcriptome assemblies of the wild tomato species Solanum chilense.</title>
        <authorList>
            <person name="Stam R."/>
            <person name="Nosenko T."/>
            <person name="Hoerger A.C."/>
            <person name="Stephan W."/>
            <person name="Seidel M.A."/>
            <person name="Kuhn J.M.M."/>
            <person name="Haberer G."/>
            <person name="Tellier A."/>
        </authorList>
    </citation>
    <scope>NUCLEOTIDE SEQUENCE</scope>
    <source>
        <tissue evidence="2">Mature leaves</tissue>
    </source>
</reference>
<feature type="region of interest" description="Disordered" evidence="1">
    <location>
        <begin position="289"/>
        <end position="323"/>
    </location>
</feature>
<feature type="compositionally biased region" description="Low complexity" evidence="1">
    <location>
        <begin position="46"/>
        <end position="55"/>
    </location>
</feature>
<evidence type="ECO:0000313" key="2">
    <source>
        <dbReference type="EMBL" id="TMW98209.1"/>
    </source>
</evidence>
<feature type="region of interest" description="Disordered" evidence="1">
    <location>
        <begin position="1"/>
        <end position="22"/>
    </location>
</feature>
<feature type="region of interest" description="Disordered" evidence="1">
    <location>
        <begin position="39"/>
        <end position="79"/>
    </location>
</feature>
<accession>A0A6N2BZC4</accession>
<feature type="region of interest" description="Disordered" evidence="1">
    <location>
        <begin position="427"/>
        <end position="454"/>
    </location>
</feature>
<sequence>MAIGSYYKRDPEYVPPGDLTPTFADASGFEEAFGFEEVFGSEEDSSPSTASQSASFDEVDSADSTPAPQTGVPALISPTGGVEGQYQVYTDANLPNDKGVMTRTLTLERRVLTGSLPTMPAIHEIFTRHRLEWTARDVGHYSEEMPIRRCLYGADIDATWTPLTAEFDYQWKLIKDGRFQCEPELRETTKRWIAQYLFIDGEDVDWVREPKESIKKSNLTFTTKFLLLLVRHCLSPNAADCGVRGGLRMATTGGDAREGLQGHYYLPFPVHGFFFVQPLGENLAATVEQAQGDNSATSEPTDTTPIESIPSGSTAPRSSPSIPSTTLFPLARVQKLEAQMATLLHHIHPWMKRSIAKAENLDAFELRVLARTAPTVDVTTLQDMVESLRADLDTILEARVPESEGPSAEPAEDTVLASFFSTTNVLPPTPRECAKRHRTRYEDKSRARNKERHELETARRASLLDEKARQLRTIELVVGASSSRIVEDERITTDGVVAAEDSNKGVPTKEGAGPGQLQPPPC</sequence>
<comment type="caution">
    <text evidence="2">The sequence shown here is derived from an EMBL/GenBank/DDBJ whole genome shotgun (WGS) entry which is preliminary data.</text>
</comment>
<dbReference type="AlphaFoldDB" id="A0A6N2BZC4"/>
<gene>
    <name evidence="2" type="ORF">EJD97_004363</name>
</gene>
<organism evidence="2">
    <name type="scientific">Solanum chilense</name>
    <name type="common">Tomato</name>
    <name type="synonym">Lycopersicon chilense</name>
    <dbReference type="NCBI Taxonomy" id="4083"/>
    <lineage>
        <taxon>Eukaryota</taxon>
        <taxon>Viridiplantae</taxon>
        <taxon>Streptophyta</taxon>
        <taxon>Embryophyta</taxon>
        <taxon>Tracheophyta</taxon>
        <taxon>Spermatophyta</taxon>
        <taxon>Magnoliopsida</taxon>
        <taxon>eudicotyledons</taxon>
        <taxon>Gunneridae</taxon>
        <taxon>Pentapetalae</taxon>
        <taxon>asterids</taxon>
        <taxon>lamiids</taxon>
        <taxon>Solanales</taxon>
        <taxon>Solanaceae</taxon>
        <taxon>Solanoideae</taxon>
        <taxon>Solaneae</taxon>
        <taxon>Solanum</taxon>
        <taxon>Solanum subgen. Lycopersicon</taxon>
    </lineage>
</organism>
<evidence type="ECO:0000256" key="1">
    <source>
        <dbReference type="SAM" id="MobiDB-lite"/>
    </source>
</evidence>
<proteinExistence type="predicted"/>
<dbReference type="EMBL" id="RXGB01001608">
    <property type="protein sequence ID" value="TMW98209.1"/>
    <property type="molecule type" value="Genomic_DNA"/>
</dbReference>
<name>A0A6N2BZC4_SOLCI</name>
<protein>
    <submittedName>
        <fullName evidence="2">Uncharacterized protein</fullName>
    </submittedName>
</protein>
<feature type="compositionally biased region" description="Basic and acidic residues" evidence="1">
    <location>
        <begin position="440"/>
        <end position="454"/>
    </location>
</feature>